<evidence type="ECO:0000259" key="8">
    <source>
        <dbReference type="Pfam" id="PF04613"/>
    </source>
</evidence>
<dbReference type="GO" id="GO:0016020">
    <property type="term" value="C:membrane"/>
    <property type="evidence" value="ECO:0007669"/>
    <property type="project" value="GOC"/>
</dbReference>
<keyword evidence="1 7" id="KW-0444">Lipid biosynthesis</keyword>
<dbReference type="EC" id="2.3.1.191" evidence="7"/>
<dbReference type="PANTHER" id="PTHR43378">
    <property type="entry name" value="UDP-3-O-ACYLGLUCOSAMINE N-ACYLTRANSFERASE"/>
    <property type="match status" value="1"/>
</dbReference>
<dbReference type="GO" id="GO:0016410">
    <property type="term" value="F:N-acyltransferase activity"/>
    <property type="evidence" value="ECO:0007669"/>
    <property type="project" value="InterPro"/>
</dbReference>
<evidence type="ECO:0000313" key="11">
    <source>
        <dbReference type="Proteomes" id="UP000315217"/>
    </source>
</evidence>
<sequence>MNVSTPRWRMKHAGGGCGWSWSSRPSDSAASISQTWCWPDSNDGRGGSMKLRELAVAIGGELVGDGEVVVTSVTEVGRAVPGALVMVREAHLLSLAEASTASALLLSQDLRAMVKPAVRVKDARLALARAIALLYPAPPAPPGVHPTAVIGGQTIVGTGGFVGPYVVIGEGSRISDGVTIMAGCVLGRQVTVGEGTVIYPRVAVYDRTEIGRRVILHSGAVVGSDGFGYAVSAGEHVKIPHIGRVVIEDDVEIGANTTIDRATLGETRIGAGTKIDNLVQVAHNVTVGRGVVIVAQCGIAGSVIIGDGAVLAGQIGVKDHVHIGARATILAKSAVTKDVPEGAVFSGNPARPHREGLKQQAALHRMLHTDSPPRHRNAG</sequence>
<evidence type="ECO:0000313" key="9">
    <source>
        <dbReference type="EMBL" id="TMJ07097.1"/>
    </source>
</evidence>
<keyword evidence="3 7" id="KW-0808">Transferase</keyword>
<name>A0A537LHA8_9BACT</name>
<dbReference type="UniPathway" id="UPA00973"/>
<dbReference type="PANTHER" id="PTHR43378:SF2">
    <property type="entry name" value="UDP-3-O-ACYLGLUCOSAMINE N-ACYLTRANSFERASE 1, MITOCHONDRIAL-RELATED"/>
    <property type="match status" value="1"/>
</dbReference>
<dbReference type="InterPro" id="IPR011004">
    <property type="entry name" value="Trimer_LpxA-like_sf"/>
</dbReference>
<dbReference type="EMBL" id="VBAJ01000196">
    <property type="protein sequence ID" value="TMJ07097.1"/>
    <property type="molecule type" value="Genomic_DNA"/>
</dbReference>
<keyword evidence="2 7" id="KW-0441">Lipid A biosynthesis</keyword>
<feature type="active site" description="Proton acceptor" evidence="7">
    <location>
        <position position="283"/>
    </location>
</feature>
<dbReference type="Gene3D" id="3.40.1390.10">
    <property type="entry name" value="MurE/MurF, N-terminal domain"/>
    <property type="match status" value="1"/>
</dbReference>
<evidence type="ECO:0000256" key="1">
    <source>
        <dbReference type="ARBA" id="ARBA00022516"/>
    </source>
</evidence>
<organism evidence="9 12">
    <name type="scientific">Candidatus Segetimicrobium genomatis</name>
    <dbReference type="NCBI Taxonomy" id="2569760"/>
    <lineage>
        <taxon>Bacteria</taxon>
        <taxon>Bacillati</taxon>
        <taxon>Candidatus Sysuimicrobiota</taxon>
        <taxon>Candidatus Sysuimicrobiia</taxon>
        <taxon>Candidatus Sysuimicrobiales</taxon>
        <taxon>Candidatus Segetimicrobiaceae</taxon>
        <taxon>Candidatus Segetimicrobium</taxon>
    </lineage>
</organism>
<dbReference type="EMBL" id="VBAI01000009">
    <property type="protein sequence ID" value="TMJ13280.1"/>
    <property type="molecule type" value="Genomic_DNA"/>
</dbReference>
<dbReference type="Proteomes" id="UP000318661">
    <property type="component" value="Unassembled WGS sequence"/>
</dbReference>
<comment type="similarity">
    <text evidence="7">Belongs to the transferase hexapeptide repeat family. LpxD subfamily.</text>
</comment>
<comment type="caution">
    <text evidence="9">The sequence shown here is derived from an EMBL/GenBank/DDBJ whole genome shotgun (WGS) entry which is preliminary data.</text>
</comment>
<evidence type="ECO:0000256" key="6">
    <source>
        <dbReference type="ARBA" id="ARBA00023315"/>
    </source>
</evidence>
<keyword evidence="6 7" id="KW-0012">Acyltransferase</keyword>
<evidence type="ECO:0000256" key="4">
    <source>
        <dbReference type="ARBA" id="ARBA00022737"/>
    </source>
</evidence>
<evidence type="ECO:0000256" key="2">
    <source>
        <dbReference type="ARBA" id="ARBA00022556"/>
    </source>
</evidence>
<dbReference type="NCBIfam" id="NF002060">
    <property type="entry name" value="PRK00892.1"/>
    <property type="match status" value="1"/>
</dbReference>
<comment type="subunit">
    <text evidence="7">Homotrimer.</text>
</comment>
<dbReference type="InterPro" id="IPR001451">
    <property type="entry name" value="Hexapep"/>
</dbReference>
<evidence type="ECO:0000256" key="5">
    <source>
        <dbReference type="ARBA" id="ARBA00023098"/>
    </source>
</evidence>
<proteinExistence type="inferred from homology"/>
<dbReference type="Pfam" id="PF04613">
    <property type="entry name" value="LpxD"/>
    <property type="match status" value="1"/>
</dbReference>
<evidence type="ECO:0000313" key="10">
    <source>
        <dbReference type="EMBL" id="TMJ13280.1"/>
    </source>
</evidence>
<dbReference type="InterPro" id="IPR020573">
    <property type="entry name" value="UDP_GlcNAc_AcTrfase_non-rep"/>
</dbReference>
<comment type="pathway">
    <text evidence="7">Bacterial outer membrane biogenesis; LPS lipid A biosynthesis.</text>
</comment>
<evidence type="ECO:0000256" key="7">
    <source>
        <dbReference type="HAMAP-Rule" id="MF_00523"/>
    </source>
</evidence>
<dbReference type="HAMAP" id="MF_00523">
    <property type="entry name" value="LpxD"/>
    <property type="match status" value="1"/>
</dbReference>
<dbReference type="GO" id="GO:0009245">
    <property type="term" value="P:lipid A biosynthetic process"/>
    <property type="evidence" value="ECO:0007669"/>
    <property type="project" value="UniProtKB-UniRule"/>
</dbReference>
<comment type="function">
    <text evidence="7">Catalyzes the N-acylation of UDP-3-O-acylglucosamine using 3-hydroxyacyl-ACP as the acyl donor. Is involved in the biosynthesis of lipid A, a phosphorylated glycolipid that anchors the lipopolysaccharide to the outer membrane of the cell.</text>
</comment>
<dbReference type="InterPro" id="IPR007691">
    <property type="entry name" value="LpxD"/>
</dbReference>
<feature type="domain" description="UDP-3-O-[3-hydroxymyristoyl] glucosamine N-acyltransferase non-repeat region" evidence="8">
    <location>
        <begin position="68"/>
        <end position="133"/>
    </location>
</feature>
<gene>
    <name evidence="7 9" type="primary">lpxD</name>
    <name evidence="10" type="ORF">E6G98_00875</name>
    <name evidence="9" type="ORF">E6G99_07845</name>
</gene>
<dbReference type="SUPFAM" id="SSF51161">
    <property type="entry name" value="Trimeric LpxA-like enzymes"/>
    <property type="match status" value="1"/>
</dbReference>
<comment type="catalytic activity">
    <reaction evidence="7">
        <text>a UDP-3-O-[(3R)-3-hydroxyacyl]-alpha-D-glucosamine + a (3R)-hydroxyacyl-[ACP] = a UDP-2-N,3-O-bis[(3R)-3-hydroxyacyl]-alpha-D-glucosamine + holo-[ACP] + H(+)</text>
        <dbReference type="Rhea" id="RHEA:53836"/>
        <dbReference type="Rhea" id="RHEA-COMP:9685"/>
        <dbReference type="Rhea" id="RHEA-COMP:9945"/>
        <dbReference type="ChEBI" id="CHEBI:15378"/>
        <dbReference type="ChEBI" id="CHEBI:64479"/>
        <dbReference type="ChEBI" id="CHEBI:78827"/>
        <dbReference type="ChEBI" id="CHEBI:137740"/>
        <dbReference type="ChEBI" id="CHEBI:137748"/>
        <dbReference type="EC" id="2.3.1.191"/>
    </reaction>
</comment>
<dbReference type="GO" id="GO:0103118">
    <property type="term" value="F:UDP-3-O-[(3R)-3-hydroxyacyl]-glucosamine N-acyltransferase activity"/>
    <property type="evidence" value="ECO:0007669"/>
    <property type="project" value="UniProtKB-EC"/>
</dbReference>
<protein>
    <recommendedName>
        <fullName evidence="7">UDP-3-O-acylglucosamine N-acyltransferase</fullName>
        <ecNumber evidence="7">2.3.1.191</ecNumber>
    </recommendedName>
</protein>
<dbReference type="CDD" id="cd03352">
    <property type="entry name" value="LbH_LpxD"/>
    <property type="match status" value="1"/>
</dbReference>
<dbReference type="Pfam" id="PF00132">
    <property type="entry name" value="Hexapep"/>
    <property type="match status" value="2"/>
</dbReference>
<keyword evidence="5 7" id="KW-0443">Lipid metabolism</keyword>
<dbReference type="NCBIfam" id="TIGR01853">
    <property type="entry name" value="lipid_A_lpxD"/>
    <property type="match status" value="1"/>
</dbReference>
<dbReference type="Gene3D" id="2.160.10.10">
    <property type="entry name" value="Hexapeptide repeat proteins"/>
    <property type="match status" value="1"/>
</dbReference>
<accession>A0A537LHA8</accession>
<dbReference type="Proteomes" id="UP000315217">
    <property type="component" value="Unassembled WGS sequence"/>
</dbReference>
<evidence type="ECO:0000313" key="12">
    <source>
        <dbReference type="Proteomes" id="UP000318661"/>
    </source>
</evidence>
<keyword evidence="4 7" id="KW-0677">Repeat</keyword>
<reference evidence="11 12" key="1">
    <citation type="journal article" date="2019" name="Nat. Microbiol.">
        <title>Mediterranean grassland soil C-N compound turnover is dependent on rainfall and depth, and is mediated by genomically divergent microorganisms.</title>
        <authorList>
            <person name="Diamond S."/>
            <person name="Andeer P.F."/>
            <person name="Li Z."/>
            <person name="Crits-Christoph A."/>
            <person name="Burstein D."/>
            <person name="Anantharaman K."/>
            <person name="Lane K.R."/>
            <person name="Thomas B.C."/>
            <person name="Pan C."/>
            <person name="Northen T.R."/>
            <person name="Banfield J.F."/>
        </authorList>
    </citation>
    <scope>NUCLEOTIDE SEQUENCE [LARGE SCALE GENOMIC DNA]</scope>
    <source>
        <strain evidence="10">NP_1</strain>
        <strain evidence="9">NP_2</strain>
    </source>
</reference>
<evidence type="ECO:0000256" key="3">
    <source>
        <dbReference type="ARBA" id="ARBA00022679"/>
    </source>
</evidence>
<dbReference type="AlphaFoldDB" id="A0A537LHA8"/>